<protein>
    <recommendedName>
        <fullName evidence="2">Calpain catalytic domain-containing protein</fullName>
    </recommendedName>
</protein>
<organism evidence="3 4">
    <name type="scientific">Ancylobacter rudongensis</name>
    <dbReference type="NCBI Taxonomy" id="177413"/>
    <lineage>
        <taxon>Bacteria</taxon>
        <taxon>Pseudomonadati</taxon>
        <taxon>Pseudomonadota</taxon>
        <taxon>Alphaproteobacteria</taxon>
        <taxon>Hyphomicrobiales</taxon>
        <taxon>Xanthobacteraceae</taxon>
        <taxon>Ancylobacter</taxon>
    </lineage>
</organism>
<proteinExistence type="predicted"/>
<name>A0A1G4PC52_9HYPH</name>
<evidence type="ECO:0000259" key="2">
    <source>
        <dbReference type="PROSITE" id="PS50203"/>
    </source>
</evidence>
<dbReference type="EMBL" id="FMTP01000001">
    <property type="protein sequence ID" value="SCW29892.1"/>
    <property type="molecule type" value="Genomic_DNA"/>
</dbReference>
<dbReference type="AlphaFoldDB" id="A0A1G4PC52"/>
<reference evidence="4" key="1">
    <citation type="submission" date="2016-10" db="EMBL/GenBank/DDBJ databases">
        <authorList>
            <person name="Varghese N."/>
            <person name="Submissions S."/>
        </authorList>
    </citation>
    <scope>NUCLEOTIDE SEQUENCE [LARGE SCALE GENOMIC DNA]</scope>
    <source>
        <strain evidence="4">CGMCC 1.1761</strain>
    </source>
</reference>
<evidence type="ECO:0000256" key="1">
    <source>
        <dbReference type="PROSITE-ProRule" id="PRU00239"/>
    </source>
</evidence>
<dbReference type="InterPro" id="IPR038765">
    <property type="entry name" value="Papain-like_cys_pep_sf"/>
</dbReference>
<gene>
    <name evidence="3" type="ORF">SAMN05660859_0462</name>
</gene>
<dbReference type="GO" id="GO:0004198">
    <property type="term" value="F:calcium-dependent cysteine-type endopeptidase activity"/>
    <property type="evidence" value="ECO:0007669"/>
    <property type="project" value="InterPro"/>
</dbReference>
<dbReference type="SUPFAM" id="SSF54001">
    <property type="entry name" value="Cysteine proteinases"/>
    <property type="match status" value="1"/>
</dbReference>
<dbReference type="STRING" id="177413.SAMN05660859_0462"/>
<keyword evidence="4" id="KW-1185">Reference proteome</keyword>
<accession>A0A1G4PC52</accession>
<comment type="caution">
    <text evidence="1">Lacks conserved residue(s) required for the propagation of feature annotation.</text>
</comment>
<dbReference type="InterPro" id="IPR001300">
    <property type="entry name" value="Peptidase_C2_calpain_cat"/>
</dbReference>
<dbReference type="Gene3D" id="3.90.70.10">
    <property type="entry name" value="Cysteine proteinases"/>
    <property type="match status" value="1"/>
</dbReference>
<dbReference type="Proteomes" id="UP000198889">
    <property type="component" value="Unassembled WGS sequence"/>
</dbReference>
<dbReference type="RefSeq" id="WP_143007040.1">
    <property type="nucleotide sequence ID" value="NZ_FMTP01000001.1"/>
</dbReference>
<evidence type="ECO:0000313" key="3">
    <source>
        <dbReference type="EMBL" id="SCW29892.1"/>
    </source>
</evidence>
<sequence length="571" mass="64422">MAKFVIDAKSRNGLLKYKRPNIAAPAAPVPFAHWSNYQFEDRHLPSPDAKHGYVPVEEPLFNASIDFKDLKQERVGDCYLLSAINALIRTRHPSFFLAMMGSTRTHVHVRFFAPRGAGFTPVIVSVQRTILKEIRGSGHADMQGHGAIWPYFIEKAYAFFRVYYLQYLLNQDLIPLPVRPAPLPAPPPWPFPHAVQPVPPARLNARYAVDYKEALEGGFSDLAYTHLCGRPMQEISERFDFVDAHGVDKTIDQRVYRAQLLRFVLDETLPSPFAEAWDVTLGRFLAPLHRTLANLTTPLVGPALPPNADMILQGAIQQHILQTRANNRRAISRLVSMLESNIDLIRETRTSDIRRITSTIIRNNIDLSLNGMANIDFGDLIDRYVAVSFPGKRGTGEYTDYQQRIFDRITAVCGPNVGNRAAFASTRNIFKINNYYIIRKAIEGMHKGLASGHDYEVSGVDTMNIKRNGAEARLKFVLIRNPWRDYVRSYKFNMNEPGNINPTRSLSGVEVAKVDDLSEDPLTKLRNQAKGLADDVRKMQAELSRSARTSAAFPVELSDITKFFDLLDVEA</sequence>
<evidence type="ECO:0000313" key="4">
    <source>
        <dbReference type="Proteomes" id="UP000198889"/>
    </source>
</evidence>
<feature type="domain" description="Calpain catalytic" evidence="2">
    <location>
        <begin position="445"/>
        <end position="571"/>
    </location>
</feature>
<dbReference type="PROSITE" id="PS50203">
    <property type="entry name" value="CALPAIN_CAT"/>
    <property type="match status" value="1"/>
</dbReference>
<dbReference type="GO" id="GO:0006508">
    <property type="term" value="P:proteolysis"/>
    <property type="evidence" value="ECO:0007669"/>
    <property type="project" value="InterPro"/>
</dbReference>